<reference evidence="2 3" key="1">
    <citation type="journal article" date="2016" name="Int. J. Syst. Evol. Microbiol.">
        <title>Descriptions of Anaerotaenia torta gen. nov., sp. nov. and Anaerocolumna cellulosilytica gen. nov., sp. nov. isolated from a methanogenic reactor of cattle waste.</title>
        <authorList>
            <person name="Uek A."/>
            <person name="Ohtaki Y."/>
            <person name="Kaku N."/>
            <person name="Ueki K."/>
        </authorList>
    </citation>
    <scope>NUCLEOTIDE SEQUENCE [LARGE SCALE GENOMIC DNA]</scope>
    <source>
        <strain evidence="2 3">SN021</strain>
    </source>
</reference>
<gene>
    <name evidence="2" type="ORF">acsn021_00500</name>
</gene>
<accession>A0A6S6QZP7</accession>
<evidence type="ECO:0008006" key="4">
    <source>
        <dbReference type="Google" id="ProtNLM"/>
    </source>
</evidence>
<keyword evidence="3" id="KW-1185">Reference proteome</keyword>
<keyword evidence="1" id="KW-1133">Transmembrane helix</keyword>
<evidence type="ECO:0000313" key="2">
    <source>
        <dbReference type="EMBL" id="BCJ92481.1"/>
    </source>
</evidence>
<organism evidence="2 3">
    <name type="scientific">Anaerocolumna cellulosilytica</name>
    <dbReference type="NCBI Taxonomy" id="433286"/>
    <lineage>
        <taxon>Bacteria</taxon>
        <taxon>Bacillati</taxon>
        <taxon>Bacillota</taxon>
        <taxon>Clostridia</taxon>
        <taxon>Lachnospirales</taxon>
        <taxon>Lachnospiraceae</taxon>
        <taxon>Anaerocolumna</taxon>
    </lineage>
</organism>
<protein>
    <recommendedName>
        <fullName evidence="4">Pilus biosynthesis protein TadE</fullName>
    </recommendedName>
</protein>
<proteinExistence type="predicted"/>
<evidence type="ECO:0000313" key="3">
    <source>
        <dbReference type="Proteomes" id="UP000515561"/>
    </source>
</evidence>
<dbReference type="KEGG" id="acel:acsn021_00500"/>
<dbReference type="EMBL" id="AP023367">
    <property type="protein sequence ID" value="BCJ92481.1"/>
    <property type="molecule type" value="Genomic_DNA"/>
</dbReference>
<sequence length="191" mass="21995">MKKCVKGSYTVEASLLFPIIFFIIIWLIYLGFYLHDKNRLNVIVDDSLLKARYLIENETDLTAGDVNYEVYIKRGVLYGFIGSLNEKEVLLLEYVNNQLKSGLLIADNITVQTRLDRWKVGMEINADFSVPIIQVQKLFRRKLTLTAVKEIPLMDTEEFLRMFDIFSGVAEKIPAAEKVLNGLSRLLKKVK</sequence>
<name>A0A6S6QZP7_9FIRM</name>
<dbReference type="AlphaFoldDB" id="A0A6S6QZP7"/>
<evidence type="ECO:0000256" key="1">
    <source>
        <dbReference type="SAM" id="Phobius"/>
    </source>
</evidence>
<dbReference type="Proteomes" id="UP000515561">
    <property type="component" value="Chromosome"/>
</dbReference>
<feature type="transmembrane region" description="Helical" evidence="1">
    <location>
        <begin position="15"/>
        <end position="34"/>
    </location>
</feature>
<keyword evidence="1" id="KW-0812">Transmembrane</keyword>
<keyword evidence="1" id="KW-0472">Membrane</keyword>